<reference evidence="11" key="1">
    <citation type="submission" date="2023-03" db="EMBL/GenBank/DDBJ databases">
        <title>Massive genome expansion in bonnet fungi (Mycena s.s.) driven by repeated elements and novel gene families across ecological guilds.</title>
        <authorList>
            <consortium name="Lawrence Berkeley National Laboratory"/>
            <person name="Harder C.B."/>
            <person name="Miyauchi S."/>
            <person name="Viragh M."/>
            <person name="Kuo A."/>
            <person name="Thoen E."/>
            <person name="Andreopoulos B."/>
            <person name="Lu D."/>
            <person name="Skrede I."/>
            <person name="Drula E."/>
            <person name="Henrissat B."/>
            <person name="Morin E."/>
            <person name="Kohler A."/>
            <person name="Barry K."/>
            <person name="LaButti K."/>
            <person name="Morin E."/>
            <person name="Salamov A."/>
            <person name="Lipzen A."/>
            <person name="Mereny Z."/>
            <person name="Hegedus B."/>
            <person name="Baldrian P."/>
            <person name="Stursova M."/>
            <person name="Weitz H."/>
            <person name="Taylor A."/>
            <person name="Grigoriev I.V."/>
            <person name="Nagy L.G."/>
            <person name="Martin F."/>
            <person name="Kauserud H."/>
        </authorList>
    </citation>
    <scope>NUCLEOTIDE SEQUENCE</scope>
    <source>
        <strain evidence="11">CBHHK182m</strain>
    </source>
</reference>
<protein>
    <submittedName>
        <fullName evidence="11">Dolichyl-diphosphooligosaccharide-protein glycotransferase</fullName>
    </submittedName>
</protein>
<proteinExistence type="inferred from homology"/>
<keyword evidence="7 9" id="KW-1133">Transmembrane helix</keyword>
<evidence type="ECO:0000313" key="12">
    <source>
        <dbReference type="Proteomes" id="UP001215598"/>
    </source>
</evidence>
<keyword evidence="12" id="KW-1185">Reference proteome</keyword>
<gene>
    <name evidence="11" type="ORF">B0H16DRAFT_1789326</name>
</gene>
<dbReference type="Gene3D" id="3.40.30.10">
    <property type="entry name" value="Glutaredoxin"/>
    <property type="match status" value="1"/>
</dbReference>
<feature type="chain" id="PRO_5042001299" evidence="10">
    <location>
        <begin position="18"/>
        <end position="313"/>
    </location>
</feature>
<feature type="signal peptide" evidence="10">
    <location>
        <begin position="1"/>
        <end position="17"/>
    </location>
</feature>
<comment type="function">
    <text evidence="1">Subunit of the oligosaccharyl transferase (OST) complex that catalyzes the initial transfer of a defined glycan (Glc(3)Man(9)GlcNAc(2) in eukaryotes) from the lipid carrier dolichol-pyrophosphate to an asparagine residue within an Asn-X-Ser/Thr consensus motif in nascent polypeptide chains, the first step in protein N-glycosylation. N-glycosylation occurs cotranslationally and the complex associates with the Sec61 complex at the channel-forming translocon complex that mediates protein translocation across the endoplasmic reticulum (ER). All subunits are required for a maximal enzyme activity.</text>
</comment>
<dbReference type="AlphaFoldDB" id="A0AAD7JLA1"/>
<evidence type="ECO:0000256" key="9">
    <source>
        <dbReference type="SAM" id="Phobius"/>
    </source>
</evidence>
<feature type="transmembrane region" description="Helical" evidence="9">
    <location>
        <begin position="195"/>
        <end position="214"/>
    </location>
</feature>
<dbReference type="PANTHER" id="PTHR12692:SF0">
    <property type="entry name" value="GH11935P"/>
    <property type="match status" value="1"/>
</dbReference>
<evidence type="ECO:0000256" key="7">
    <source>
        <dbReference type="ARBA" id="ARBA00022989"/>
    </source>
</evidence>
<evidence type="ECO:0000313" key="11">
    <source>
        <dbReference type="EMBL" id="KAJ7767258.1"/>
    </source>
</evidence>
<evidence type="ECO:0000256" key="6">
    <source>
        <dbReference type="ARBA" id="ARBA00022824"/>
    </source>
</evidence>
<dbReference type="Pfam" id="PF04756">
    <property type="entry name" value="OST3_OST6"/>
    <property type="match status" value="1"/>
</dbReference>
<dbReference type="EMBL" id="JARKIB010000022">
    <property type="protein sequence ID" value="KAJ7767258.1"/>
    <property type="molecule type" value="Genomic_DNA"/>
</dbReference>
<dbReference type="PANTHER" id="PTHR12692">
    <property type="entry name" value="DOLICHYL-DIPHOSPHOOLIGOSACCHARIDE--PROTEIN GLYCOSYLTRANSFERASE-RELATED"/>
    <property type="match status" value="1"/>
</dbReference>
<evidence type="ECO:0000256" key="4">
    <source>
        <dbReference type="ARBA" id="ARBA00022692"/>
    </source>
</evidence>
<organism evidence="11 12">
    <name type="scientific">Mycena metata</name>
    <dbReference type="NCBI Taxonomy" id="1033252"/>
    <lineage>
        <taxon>Eukaryota</taxon>
        <taxon>Fungi</taxon>
        <taxon>Dikarya</taxon>
        <taxon>Basidiomycota</taxon>
        <taxon>Agaricomycotina</taxon>
        <taxon>Agaricomycetes</taxon>
        <taxon>Agaricomycetidae</taxon>
        <taxon>Agaricales</taxon>
        <taxon>Marasmiineae</taxon>
        <taxon>Mycenaceae</taxon>
        <taxon>Mycena</taxon>
    </lineage>
</organism>
<evidence type="ECO:0000256" key="2">
    <source>
        <dbReference type="ARBA" id="ARBA00004477"/>
    </source>
</evidence>
<feature type="transmembrane region" description="Helical" evidence="9">
    <location>
        <begin position="276"/>
        <end position="294"/>
    </location>
</feature>
<sequence length="313" mass="34659">MLWLSLLLLCPLPLAVAAVHEELVNLAAAGRGVIKLDPTSYELLISGNRNWSASIEFTALDPRHACGPCNEFHATWTAVAKAWAKAPSVHRDAHFFATLDFDAAPAVFRKLGLVSAPAAYMYPPTEGPRAAINNARFYTYDFSYGFSAERLAQQVSDLTPIPVPYSPPVDWVRWAAISGGVLVLGVALYFITTVWIWAVGAIGTSLVMTSGFMFTRIRESPWVGHDGGWIARGWQDQFGTEVLMVVAIYAILGFSFTMLIMVVPNQSSPRKQRVHVYVWSTAILFVYSFLIVFYKAKRPGRPLVFSVCCFPLM</sequence>
<evidence type="ECO:0000256" key="1">
    <source>
        <dbReference type="ARBA" id="ARBA00002791"/>
    </source>
</evidence>
<evidence type="ECO:0000256" key="3">
    <source>
        <dbReference type="ARBA" id="ARBA00009561"/>
    </source>
</evidence>
<keyword evidence="8 9" id="KW-0472">Membrane</keyword>
<comment type="similarity">
    <text evidence="3">Belongs to the OST3/OST6 family.</text>
</comment>
<dbReference type="Proteomes" id="UP001215598">
    <property type="component" value="Unassembled WGS sequence"/>
</dbReference>
<dbReference type="InterPro" id="IPR021149">
    <property type="entry name" value="OligosaccharylTrfase_OST3/OST6"/>
</dbReference>
<dbReference type="InterPro" id="IPR036249">
    <property type="entry name" value="Thioredoxin-like_sf"/>
</dbReference>
<evidence type="ECO:0000256" key="5">
    <source>
        <dbReference type="ARBA" id="ARBA00022729"/>
    </source>
</evidence>
<comment type="subcellular location">
    <subcellularLocation>
        <location evidence="2">Endoplasmic reticulum membrane</location>
        <topology evidence="2">Multi-pass membrane protein</topology>
    </subcellularLocation>
</comment>
<dbReference type="GO" id="GO:0018279">
    <property type="term" value="P:protein N-linked glycosylation via asparagine"/>
    <property type="evidence" value="ECO:0007669"/>
    <property type="project" value="TreeGrafter"/>
</dbReference>
<keyword evidence="4 9" id="KW-0812">Transmembrane</keyword>
<dbReference type="GO" id="GO:0008250">
    <property type="term" value="C:oligosaccharyltransferase complex"/>
    <property type="evidence" value="ECO:0007669"/>
    <property type="project" value="TreeGrafter"/>
</dbReference>
<name>A0AAD7JLA1_9AGAR</name>
<comment type="caution">
    <text evidence="11">The sequence shown here is derived from an EMBL/GenBank/DDBJ whole genome shotgun (WGS) entry which is preliminary data.</text>
</comment>
<evidence type="ECO:0000256" key="10">
    <source>
        <dbReference type="SAM" id="SignalP"/>
    </source>
</evidence>
<accession>A0AAD7JLA1</accession>
<keyword evidence="6" id="KW-0256">Endoplasmic reticulum</keyword>
<dbReference type="SUPFAM" id="SSF52833">
    <property type="entry name" value="Thioredoxin-like"/>
    <property type="match status" value="1"/>
</dbReference>
<feature type="transmembrane region" description="Helical" evidence="9">
    <location>
        <begin position="242"/>
        <end position="264"/>
    </location>
</feature>
<evidence type="ECO:0000256" key="8">
    <source>
        <dbReference type="ARBA" id="ARBA00023136"/>
    </source>
</evidence>
<keyword evidence="5 10" id="KW-0732">Signal</keyword>